<protein>
    <submittedName>
        <fullName evidence="2">Uncharacterized protein</fullName>
    </submittedName>
</protein>
<reference evidence="3" key="1">
    <citation type="submission" date="2017-01" db="EMBL/GenBank/DDBJ databases">
        <authorList>
            <person name="Wang Y."/>
            <person name="White M."/>
            <person name="Kvist S."/>
            <person name="Moncalvo J.-M."/>
        </authorList>
    </citation>
    <scope>NUCLEOTIDE SEQUENCE [LARGE SCALE GENOMIC DNA]</scope>
    <source>
        <strain evidence="3">ID-206-W2</strain>
    </source>
</reference>
<feature type="compositionally biased region" description="Polar residues" evidence="1">
    <location>
        <begin position="224"/>
        <end position="233"/>
    </location>
</feature>
<evidence type="ECO:0000256" key="1">
    <source>
        <dbReference type="SAM" id="MobiDB-lite"/>
    </source>
</evidence>
<feature type="compositionally biased region" description="Basic residues" evidence="1">
    <location>
        <begin position="206"/>
        <end position="223"/>
    </location>
</feature>
<accession>A0A1R1YKF8</accession>
<organism evidence="2 3">
    <name type="scientific">Smittium culicis</name>
    <dbReference type="NCBI Taxonomy" id="133412"/>
    <lineage>
        <taxon>Eukaryota</taxon>
        <taxon>Fungi</taxon>
        <taxon>Fungi incertae sedis</taxon>
        <taxon>Zoopagomycota</taxon>
        <taxon>Kickxellomycotina</taxon>
        <taxon>Harpellomycetes</taxon>
        <taxon>Harpellales</taxon>
        <taxon>Legeriomycetaceae</taxon>
        <taxon>Smittium</taxon>
    </lineage>
</organism>
<dbReference type="EMBL" id="LSSM01001031">
    <property type="protein sequence ID" value="OMJ27409.1"/>
    <property type="molecule type" value="Genomic_DNA"/>
</dbReference>
<comment type="caution">
    <text evidence="2">The sequence shown here is derived from an EMBL/GenBank/DDBJ whole genome shotgun (WGS) entry which is preliminary data.</text>
</comment>
<feature type="compositionally biased region" description="Low complexity" evidence="1">
    <location>
        <begin position="438"/>
        <end position="448"/>
    </location>
</feature>
<proteinExistence type="predicted"/>
<gene>
    <name evidence="2" type="ORF">AYI69_g3160</name>
</gene>
<evidence type="ECO:0000313" key="3">
    <source>
        <dbReference type="Proteomes" id="UP000187429"/>
    </source>
</evidence>
<dbReference type="AlphaFoldDB" id="A0A1R1YKF8"/>
<sequence length="494" mass="54579">MVDLVFPSDGAVYNFKKWKLLFNGTSAGLIQQNIGSKRAGKKFVGADGAVTDICDIDDNSMYSQASINSTIFRTSGVNSRGKLVRKGSKRTKHNTSYLSENELLATFENDTANNFGPNSSIADGNVNSSQETKNYLDFIGFDEVTAVKSSGLVRKNNKSGEEISNERPSSPQDSFIEFYEQDIELDLSNSRTNHPGANKIFVRSSSHLHRNKTTNSVQKHKPQLSRNKTNPNSSVDISNFDTHNYFNHPSTWHANRNSTYSLTKTKGNLENGTAHTIFMGSAGITGSENFNYSEERNGSYENYSDINSVDISKQRPLPVPKKLALSKPAHLNSDIDSLIKPNAIQNPDISNTNLLKGSKLTEIKPINDYKATRSKYAESDALSTPLVPDISGMVSRDLSSYGRQPHDIISKARSNYQNGLSNQLQMKIKHVISISSRGKISSSSNNSKTKIDDISSVSSRKKNDSGSKVVYVDQKLQDEISKISKALDEECYLV</sequence>
<name>A0A1R1YKF8_9FUNG</name>
<dbReference type="OrthoDB" id="10350072at2759"/>
<feature type="region of interest" description="Disordered" evidence="1">
    <location>
        <begin position="438"/>
        <end position="463"/>
    </location>
</feature>
<evidence type="ECO:0000313" key="2">
    <source>
        <dbReference type="EMBL" id="OMJ27409.1"/>
    </source>
</evidence>
<keyword evidence="3" id="KW-1185">Reference proteome</keyword>
<feature type="region of interest" description="Disordered" evidence="1">
    <location>
        <begin position="204"/>
        <end position="233"/>
    </location>
</feature>
<dbReference type="Proteomes" id="UP000187429">
    <property type="component" value="Unassembled WGS sequence"/>
</dbReference>